<reference evidence="2 3" key="1">
    <citation type="journal article" date="2022" name="J. Am. Chem. Soc.">
        <title>Biosynthesis of Guanitoxin Enables Global Environmental Detection in Freshwater Cyanobacteria.</title>
        <authorList>
            <person name="Lima S.T."/>
            <person name="Fallon T.R."/>
            <person name="Cordoza J.L."/>
            <person name="Chekan J.R."/>
            <person name="Delbaje E."/>
            <person name="Hopiavuori A.R."/>
            <person name="Alvarenga D.O."/>
            <person name="Wood S.M."/>
            <person name="Luhavaya H."/>
            <person name="Baumgartner J.T."/>
            <person name="Dorr F.A."/>
            <person name="Etchegaray A."/>
            <person name="Pinto E."/>
            <person name="McKinnie S.M.K."/>
            <person name="Fiore M.F."/>
            <person name="Moore B.S."/>
        </authorList>
    </citation>
    <scope>NUCLEOTIDE SEQUENCE [LARGE SCALE GENOMIC DNA]</scope>
    <source>
        <strain evidence="2 3">ITEP-024</strain>
    </source>
</reference>
<dbReference type="Proteomes" id="UP000826540">
    <property type="component" value="Chromosome"/>
</dbReference>
<gene>
    <name evidence="2" type="ORF">K2F26_14945</name>
</gene>
<proteinExistence type="predicted"/>
<accession>A0ABX8X686</accession>
<evidence type="ECO:0000313" key="2">
    <source>
        <dbReference type="EMBL" id="QYX34224.1"/>
    </source>
</evidence>
<dbReference type="SUPFAM" id="SSF52540">
    <property type="entry name" value="P-loop containing nucleoside triphosphate hydrolases"/>
    <property type="match status" value="1"/>
</dbReference>
<dbReference type="Gene3D" id="3.40.50.300">
    <property type="entry name" value="P-loop containing nucleotide triphosphate hydrolases"/>
    <property type="match status" value="1"/>
</dbReference>
<dbReference type="PANTHER" id="PTHR47691:SF3">
    <property type="entry name" value="HTH-TYPE TRANSCRIPTIONAL REGULATOR RV0890C-RELATED"/>
    <property type="match status" value="1"/>
</dbReference>
<protein>
    <submittedName>
        <fullName evidence="2">AAA family ATPase</fullName>
    </submittedName>
</protein>
<dbReference type="Pfam" id="PF00931">
    <property type="entry name" value="NB-ARC"/>
    <property type="match status" value="1"/>
</dbReference>
<sequence>MRKKKQQFQDWGTAVDISAFYGRTEELTRLESWIIQDSCRLVAIVGMGGVGKTTLVTQLAQQIQDQFDYVFWRSVPTTPDFNDMIIDMLAFISHHQESKLDINLLIHYLRNHRCLIILDNLETALDAGDTQYNNFLRIIAETKHQSCVMFTSRFKSPPIKLLENWSLSVRCLRLLGSSEIAFSLLQSQQLLGTEQQKYQLCDLYSNNPLTIQIVSHTIIDLFDGDIETFIAQKTLLVSQQINILLEQQLNSLSILEQQIMYYFATYQQPAKINYLINKLPHIPISHLFQSIENISSRCLIEKTASKYTLQPVIIEYVQNYFHKNLDPFMNL</sequence>
<keyword evidence="3" id="KW-1185">Reference proteome</keyword>
<dbReference type="PANTHER" id="PTHR47691">
    <property type="entry name" value="REGULATOR-RELATED"/>
    <property type="match status" value="1"/>
</dbReference>
<dbReference type="PRINTS" id="PR00364">
    <property type="entry name" value="DISEASERSIST"/>
</dbReference>
<evidence type="ECO:0000313" key="3">
    <source>
        <dbReference type="Proteomes" id="UP000826540"/>
    </source>
</evidence>
<dbReference type="InterPro" id="IPR027417">
    <property type="entry name" value="P-loop_NTPase"/>
</dbReference>
<organism evidence="2 3">
    <name type="scientific">Sphaerospermopsis torques-reginae ITEP-024</name>
    <dbReference type="NCBI Taxonomy" id="984208"/>
    <lineage>
        <taxon>Bacteria</taxon>
        <taxon>Bacillati</taxon>
        <taxon>Cyanobacteriota</taxon>
        <taxon>Cyanophyceae</taxon>
        <taxon>Nostocales</taxon>
        <taxon>Aphanizomenonaceae</taxon>
        <taxon>Sphaerospermopsis</taxon>
        <taxon>Sphaerospermopsis torques-reginae</taxon>
    </lineage>
</organism>
<dbReference type="InterPro" id="IPR002182">
    <property type="entry name" value="NB-ARC"/>
</dbReference>
<name>A0ABX8X686_9CYAN</name>
<feature type="domain" description="NB-ARC" evidence="1">
    <location>
        <begin position="25"/>
        <end position="155"/>
    </location>
</feature>
<evidence type="ECO:0000259" key="1">
    <source>
        <dbReference type="Pfam" id="PF00931"/>
    </source>
</evidence>
<dbReference type="EMBL" id="CP080598">
    <property type="protein sequence ID" value="QYX34224.1"/>
    <property type="molecule type" value="Genomic_DNA"/>
</dbReference>